<protein>
    <submittedName>
        <fullName evidence="6">Putative DNA primase</fullName>
    </submittedName>
</protein>
<dbReference type="CDD" id="cd04859">
    <property type="entry name" value="Prim_Pol"/>
    <property type="match status" value="1"/>
</dbReference>
<dbReference type="OrthoDB" id="3256at10239"/>
<dbReference type="PANTHER" id="PTHR35372">
    <property type="entry name" value="ATP BINDING PROTEIN-RELATED"/>
    <property type="match status" value="1"/>
</dbReference>
<proteinExistence type="predicted"/>
<dbReference type="Gene3D" id="3.40.50.300">
    <property type="entry name" value="P-loop containing nucleotide triphosphate hydrolases"/>
    <property type="match status" value="1"/>
</dbReference>
<dbReference type="PROSITE" id="PS51206">
    <property type="entry name" value="SF3_HELICASE_1"/>
    <property type="match status" value="1"/>
</dbReference>
<feature type="coiled-coil region" evidence="4">
    <location>
        <begin position="455"/>
        <end position="509"/>
    </location>
</feature>
<keyword evidence="7" id="KW-1185">Reference proteome</keyword>
<dbReference type="InterPro" id="IPR014818">
    <property type="entry name" value="Phage/plasmid_primase_P4_C"/>
</dbReference>
<evidence type="ECO:0000313" key="7">
    <source>
        <dbReference type="Proteomes" id="UP000002414"/>
    </source>
</evidence>
<dbReference type="Pfam" id="PF08706">
    <property type="entry name" value="D5_N"/>
    <property type="match status" value="1"/>
</dbReference>
<keyword evidence="3" id="KW-0067">ATP-binding</keyword>
<dbReference type="SUPFAM" id="SSF52540">
    <property type="entry name" value="P-loop containing nucleoside triphosphate hydrolases"/>
    <property type="match status" value="1"/>
</dbReference>
<reference evidence="6 7" key="1">
    <citation type="journal article" date="2008" name="Virology">
        <title>Genome sequence of the lytic bacteriophage P1201 from Corynebacterium glutamicum NCHU 87078: Evolutionary relationships to phages from Corynebacterineae.</title>
        <authorList>
            <person name="Chen C.L."/>
            <person name="Pan T.Y."/>
            <person name="Kan S.C."/>
            <person name="Kuan Y.C."/>
            <person name="Hong L.Y."/>
            <person name="Chiu K.R."/>
            <person name="Sheu C.S."/>
            <person name="Yang J.S."/>
            <person name="Hsu W.H."/>
            <person name="Hu H.Y."/>
        </authorList>
    </citation>
    <scope>NUCLEOTIDE SEQUENCE</scope>
</reference>
<evidence type="ECO:0000256" key="2">
    <source>
        <dbReference type="ARBA" id="ARBA00022801"/>
    </source>
</evidence>
<feature type="domain" description="SF3 helicase" evidence="5">
    <location>
        <begin position="594"/>
        <end position="754"/>
    </location>
</feature>
<dbReference type="SUPFAM" id="SSF56747">
    <property type="entry name" value="Prim-pol domain"/>
    <property type="match status" value="1"/>
</dbReference>
<dbReference type="PANTHER" id="PTHR35372:SF2">
    <property type="entry name" value="SF3 HELICASE DOMAIN-CONTAINING PROTEIN"/>
    <property type="match status" value="1"/>
</dbReference>
<sequence length="881" mass="97942">MSLFNLDALNAISNITTQGSSPDRTLASWEVAEEYIRKGWTAPFPLPEGQKSPPIPGVTGGVPYITPERIEELWDGVEGANLGLRLQSDVEGSQEIISIDIDHYGTKRGDDHLRELESQLGSLNRDSVWRSTRRGIRNPSGQIFFRVPPGLKWESKACINVDIVQMGHRYSVVWPSVSGDSQYKWISPEGVFADSPPYVKDLPEMPEAWVTHLTNGVKRGAFTAKSSRSTFTGSGGDKYRAAIDWLRLNLPGWVSKVSEDGSSDKSSMSNPLAKVSSGEKFLDDIQNNGHDTMVSAVHSAIRLGVEGHAGVKVALGTISDRFYEAVIEGQRRSRSSAEAEFERAVVGEVERVREEIEAGDLTIFQESADFAVGNLSDLIVSAESERKPQGITRLSSYGDNDFDNARIYASYWGTDVLVDPNAETSKRFARWSSKMGRFTFSSRGEMYNTVAIGLAQRLKYEAEQRELEVMALEEKAAKGQITEEESDMIESLQAMADNLNRRSSRLLNTPAMNHVLDQLSSIDEIKVSALDFDSIGEYLGVAGGKTLDLSEETFRVRDSEKSDMLTMSTRAIFQKNATHPNWEKFLERFLPDPTLRRFVQKVMGYSLVDGNPEKVMVFLFGPNHTGKTTILEAIGSALGDYASPINAVKLLGRNTGGPNSEVLANVNRRMVFMSEIGTDYELSANSLKQVTGNDSQQLRGVHSAEVIAKTPSFTPYVATNSIPGIQGGDEALSNRLLIIPFNKSNKFSVKKEESIFSPMVYPAIFWWLLEGFQMYKEEGLSRDEWPEIIRDTSQKFSGEISPVHEFASRHLAKVSDKKTIALREEVDMAWKTFAVDEGIPIHNFSLNEFHKTLKSLGFTSARTTVNGTPNRHVYRGVQLMK</sequence>
<dbReference type="EMBL" id="DQ499600">
    <property type="protein sequence ID" value="ABF57508.1"/>
    <property type="molecule type" value="Genomic_DNA"/>
</dbReference>
<keyword evidence="2" id="KW-0378">Hydrolase</keyword>
<dbReference type="GO" id="GO:0005524">
    <property type="term" value="F:ATP binding"/>
    <property type="evidence" value="ECO:0007669"/>
    <property type="project" value="UniProtKB-KW"/>
</dbReference>
<dbReference type="KEGG" id="vg:5745472"/>
<dbReference type="GO" id="GO:0016787">
    <property type="term" value="F:hydrolase activity"/>
    <property type="evidence" value="ECO:0007669"/>
    <property type="project" value="UniProtKB-KW"/>
</dbReference>
<organism evidence="6 7">
    <name type="scientific">Corynebacterium phage P1201</name>
    <dbReference type="NCBI Taxonomy" id="384848"/>
    <lineage>
        <taxon>Viruses</taxon>
        <taxon>Duplodnaviria</taxon>
        <taxon>Heunggongvirae</taxon>
        <taxon>Uroviricota</taxon>
        <taxon>Caudoviricetes</taxon>
        <taxon>Zierdtviridae</taxon>
        <taxon>Toshachvirinae</taxon>
        <taxon>Chunghsingvirus</taxon>
        <taxon>Chunghsingvirus P1201</taxon>
        <taxon>Corynebacterium virus P1201</taxon>
    </lineage>
</organism>
<dbReference type="Pfam" id="PF09250">
    <property type="entry name" value="Prim-Pol"/>
    <property type="match status" value="1"/>
</dbReference>
<dbReference type="InterPro" id="IPR006500">
    <property type="entry name" value="Helicase_put_C_phage/plasmid"/>
</dbReference>
<dbReference type="NCBIfam" id="TIGR01613">
    <property type="entry name" value="primase_Cterm"/>
    <property type="match status" value="1"/>
</dbReference>
<dbReference type="InterPro" id="IPR015330">
    <property type="entry name" value="DNA_primase/pol_bifunc_N"/>
</dbReference>
<evidence type="ECO:0000313" key="6">
    <source>
        <dbReference type="EMBL" id="ABF57508.1"/>
    </source>
</evidence>
<evidence type="ECO:0000256" key="3">
    <source>
        <dbReference type="ARBA" id="ARBA00022840"/>
    </source>
</evidence>
<keyword evidence="1" id="KW-0547">Nucleotide-binding</keyword>
<dbReference type="RefSeq" id="YP_001468956.1">
    <property type="nucleotide sequence ID" value="NC_009816.1"/>
</dbReference>
<dbReference type="Proteomes" id="UP000002414">
    <property type="component" value="Segment"/>
</dbReference>
<dbReference type="SMART" id="SM00943">
    <property type="entry name" value="Prim-Pol"/>
    <property type="match status" value="1"/>
</dbReference>
<dbReference type="GeneID" id="5745472"/>
<evidence type="ECO:0000256" key="1">
    <source>
        <dbReference type="ARBA" id="ARBA00022741"/>
    </source>
</evidence>
<keyword evidence="4" id="KW-0175">Coiled coil</keyword>
<accession>A7IYC5</accession>
<dbReference type="InterPro" id="IPR051620">
    <property type="entry name" value="ORF904-like_C"/>
</dbReference>
<name>A7IYC5_9CAUD</name>
<evidence type="ECO:0000259" key="5">
    <source>
        <dbReference type="PROSITE" id="PS51206"/>
    </source>
</evidence>
<dbReference type="InterPro" id="IPR014015">
    <property type="entry name" value="Helicase_SF3_DNA-vir"/>
</dbReference>
<dbReference type="InterPro" id="IPR027417">
    <property type="entry name" value="P-loop_NTPase"/>
</dbReference>
<evidence type="ECO:0000256" key="4">
    <source>
        <dbReference type="SAM" id="Coils"/>
    </source>
</evidence>